<feature type="compositionally biased region" description="Polar residues" evidence="3">
    <location>
        <begin position="496"/>
        <end position="524"/>
    </location>
</feature>
<sequence>MAPHPRLTKETPLFGLTIELPIFHLLPRNSPCFFFFSHTSLTTLHPCFVCVLSLHFSLLLLSLSPFGIIMSATGTFRGKPNQTIGRGRLPDFGNDPSASHIPRPRPESSTTNNTPSSDVGSGTMSAASSRQRQTQSKRDEAIRRKMEADLSKKRNAPAKSRSSRKAPPGTVLALKPSQALQIKPTMSIAEAAQLMAAKREDCVLVTDDNERIAGIFTAKDLAFRVVGMGLKARDVSVAEIMTKNPLCARTDTSATDALDLMVRKGFRHLPVMDENQDISGVLDITKCFYDAMEKLERAYSSSRKLYDALEGVQTELGSSQPQQVIQYVEALRSKMSGPTLETVLDGLPPVTVSVRTTVKDAAALMKENHTTALLVQDQGSITGIFTSKDIVLRVIAPGLDPSTCSVVRVMTPHPDFAPSDMSIQAALRKMHDGHYLNLPVMNEGGEIVGMVDVLKLTYATLEQINTMSTQDEEGPAWNKFWLSMDHESDSMISGGHSHNTPHRSVTSPDLTRSGCDNSLLPNDSASHHGEEHSEVASHHQPAEPAAPTPFPFKFKAPGGRVHRVNVLATSGITDLVLQVTAKLGKEVEAVGGEATVEEGRLSHTGYALSYMDNEGDTVSITTDQDMTDAIDLARRTHRDKVNLFVHDPAQAPTPVEPHHVKIVTPVEERSITEEPASQESPVSKVLPQQQVVPSQAPEEQLIAGVPNDLLLPGAIVTLAAVIAGVFILSRPSGR</sequence>
<keyword evidence="2" id="KW-0129">CBS domain</keyword>
<evidence type="ECO:0008006" key="9">
    <source>
        <dbReference type="Google" id="ProtNLM"/>
    </source>
</evidence>
<dbReference type="SUPFAM" id="SSF54277">
    <property type="entry name" value="CAD &amp; PB1 domains"/>
    <property type="match status" value="1"/>
</dbReference>
<dbReference type="EMBL" id="MDYP01000010">
    <property type="protein sequence ID" value="OQE08211.1"/>
    <property type="molecule type" value="Genomic_DNA"/>
</dbReference>
<proteinExistence type="predicted"/>
<dbReference type="InterPro" id="IPR000270">
    <property type="entry name" value="PB1_dom"/>
</dbReference>
<feature type="domain" description="CBS" evidence="5">
    <location>
        <begin position="174"/>
        <end position="235"/>
    </location>
</feature>
<comment type="caution">
    <text evidence="7">The sequence shown here is derived from an EMBL/GenBank/DDBJ whole genome shotgun (WGS) entry which is preliminary data.</text>
</comment>
<evidence type="ECO:0000256" key="3">
    <source>
        <dbReference type="SAM" id="MobiDB-lite"/>
    </source>
</evidence>
<organism evidence="7 8">
    <name type="scientific">Penicillium vulpinum</name>
    <dbReference type="NCBI Taxonomy" id="29845"/>
    <lineage>
        <taxon>Eukaryota</taxon>
        <taxon>Fungi</taxon>
        <taxon>Dikarya</taxon>
        <taxon>Ascomycota</taxon>
        <taxon>Pezizomycotina</taxon>
        <taxon>Eurotiomycetes</taxon>
        <taxon>Eurotiomycetidae</taxon>
        <taxon>Eurotiales</taxon>
        <taxon>Aspergillaceae</taxon>
        <taxon>Penicillium</taxon>
    </lineage>
</organism>
<dbReference type="PANTHER" id="PTHR48108:SF26">
    <property type="entry name" value="CBS DOMAIN-CONTAINING PROTEIN DDB_G0289609"/>
    <property type="match status" value="1"/>
</dbReference>
<dbReference type="SMART" id="SM00116">
    <property type="entry name" value="CBS"/>
    <property type="match status" value="4"/>
</dbReference>
<reference evidence="8" key="1">
    <citation type="journal article" date="2017" name="Nat. Microbiol.">
        <title>Global analysis of biosynthetic gene clusters reveals vast potential of secondary metabolite production in Penicillium species.</title>
        <authorList>
            <person name="Nielsen J.C."/>
            <person name="Grijseels S."/>
            <person name="Prigent S."/>
            <person name="Ji B."/>
            <person name="Dainat J."/>
            <person name="Nielsen K.F."/>
            <person name="Frisvad J.C."/>
            <person name="Workman M."/>
            <person name="Nielsen J."/>
        </authorList>
    </citation>
    <scope>NUCLEOTIDE SEQUENCE [LARGE SCALE GENOMIC DNA]</scope>
    <source>
        <strain evidence="8">IBT 29486</strain>
    </source>
</reference>
<evidence type="ECO:0000256" key="1">
    <source>
        <dbReference type="ARBA" id="ARBA00022737"/>
    </source>
</evidence>
<keyword evidence="8" id="KW-1185">Reference proteome</keyword>
<feature type="transmembrane region" description="Helical" evidence="4">
    <location>
        <begin position="709"/>
        <end position="728"/>
    </location>
</feature>
<keyword evidence="4" id="KW-0812">Transmembrane</keyword>
<accession>A0A1V6S2E3</accession>
<feature type="compositionally biased region" description="Basic residues" evidence="3">
    <location>
        <begin position="153"/>
        <end position="164"/>
    </location>
</feature>
<dbReference type="AlphaFoldDB" id="A0A1V6S2E3"/>
<dbReference type="PROSITE" id="PS51745">
    <property type="entry name" value="PB1"/>
    <property type="match status" value="1"/>
</dbReference>
<feature type="compositionally biased region" description="Polar residues" evidence="3">
    <location>
        <begin position="675"/>
        <end position="691"/>
    </location>
</feature>
<feature type="compositionally biased region" description="Basic and acidic residues" evidence="3">
    <location>
        <begin position="136"/>
        <end position="152"/>
    </location>
</feature>
<evidence type="ECO:0000256" key="2">
    <source>
        <dbReference type="PROSITE-ProRule" id="PRU00703"/>
    </source>
</evidence>
<feature type="domain" description="CBS" evidence="5">
    <location>
        <begin position="344"/>
        <end position="402"/>
    </location>
</feature>
<feature type="region of interest" description="Disordered" evidence="3">
    <location>
        <begin position="491"/>
        <end position="554"/>
    </location>
</feature>
<feature type="domain" description="CBS" evidence="5">
    <location>
        <begin position="241"/>
        <end position="297"/>
    </location>
</feature>
<keyword evidence="4" id="KW-1133">Transmembrane helix</keyword>
<feature type="compositionally biased region" description="Basic and acidic residues" evidence="3">
    <location>
        <begin position="525"/>
        <end position="541"/>
    </location>
</feature>
<dbReference type="CDD" id="cd17781">
    <property type="entry name" value="CBS_pair_MUG70_1"/>
    <property type="match status" value="1"/>
</dbReference>
<dbReference type="SMART" id="SM00666">
    <property type="entry name" value="PB1"/>
    <property type="match status" value="1"/>
</dbReference>
<dbReference type="STRING" id="29845.A0A1V6S2E3"/>
<feature type="compositionally biased region" description="Low complexity" evidence="3">
    <location>
        <begin position="108"/>
        <end position="117"/>
    </location>
</feature>
<feature type="region of interest" description="Disordered" evidence="3">
    <location>
        <begin position="77"/>
        <end position="171"/>
    </location>
</feature>
<feature type="domain" description="CBS" evidence="5">
    <location>
        <begin position="410"/>
        <end position="467"/>
    </location>
</feature>
<dbReference type="Gene3D" id="3.10.20.90">
    <property type="entry name" value="Phosphatidylinositol 3-kinase Catalytic Subunit, Chain A, domain 1"/>
    <property type="match status" value="1"/>
</dbReference>
<name>A0A1V6S2E3_9EURO</name>
<keyword evidence="1" id="KW-0677">Repeat</keyword>
<protein>
    <recommendedName>
        <fullName evidence="9">CBS domain-containing protein</fullName>
    </recommendedName>
</protein>
<gene>
    <name evidence="7" type="ORF">PENVUL_c010G02569</name>
</gene>
<dbReference type="PROSITE" id="PS51371">
    <property type="entry name" value="CBS"/>
    <property type="match status" value="4"/>
</dbReference>
<feature type="compositionally biased region" description="Polar residues" evidence="3">
    <location>
        <begin position="118"/>
        <end position="127"/>
    </location>
</feature>
<evidence type="ECO:0000259" key="5">
    <source>
        <dbReference type="PROSITE" id="PS51371"/>
    </source>
</evidence>
<dbReference type="CDD" id="cd17782">
    <property type="entry name" value="CBS_pair_MUG70_2"/>
    <property type="match status" value="1"/>
</dbReference>
<evidence type="ECO:0000256" key="4">
    <source>
        <dbReference type="SAM" id="Phobius"/>
    </source>
</evidence>
<dbReference type="InterPro" id="IPR053793">
    <property type="entry name" value="PB1-like"/>
</dbReference>
<dbReference type="InterPro" id="IPR046342">
    <property type="entry name" value="CBS_dom_sf"/>
</dbReference>
<dbReference type="Gene3D" id="3.10.580.10">
    <property type="entry name" value="CBS-domain"/>
    <property type="match status" value="2"/>
</dbReference>
<dbReference type="PANTHER" id="PTHR48108">
    <property type="entry name" value="CBS DOMAIN-CONTAINING PROTEIN CBSX2, CHLOROPLASTIC"/>
    <property type="match status" value="1"/>
</dbReference>
<evidence type="ECO:0000313" key="8">
    <source>
        <dbReference type="Proteomes" id="UP000191518"/>
    </source>
</evidence>
<evidence type="ECO:0000313" key="7">
    <source>
        <dbReference type="EMBL" id="OQE08211.1"/>
    </source>
</evidence>
<keyword evidence="4" id="KW-0472">Membrane</keyword>
<dbReference type="Proteomes" id="UP000191518">
    <property type="component" value="Unassembled WGS sequence"/>
</dbReference>
<dbReference type="Pfam" id="PF00571">
    <property type="entry name" value="CBS"/>
    <property type="match status" value="4"/>
</dbReference>
<dbReference type="InterPro" id="IPR000644">
    <property type="entry name" value="CBS_dom"/>
</dbReference>
<dbReference type="SUPFAM" id="SSF54631">
    <property type="entry name" value="CBS-domain pair"/>
    <property type="match status" value="2"/>
</dbReference>
<feature type="region of interest" description="Disordered" evidence="3">
    <location>
        <begin position="668"/>
        <end position="691"/>
    </location>
</feature>
<dbReference type="Pfam" id="PF00564">
    <property type="entry name" value="PB1"/>
    <property type="match status" value="1"/>
</dbReference>
<evidence type="ECO:0000259" key="6">
    <source>
        <dbReference type="PROSITE" id="PS51745"/>
    </source>
</evidence>
<feature type="domain" description="PB1" evidence="6">
    <location>
        <begin position="547"/>
        <end position="648"/>
    </location>
</feature>
<dbReference type="InterPro" id="IPR051462">
    <property type="entry name" value="CBS_domain-containing"/>
</dbReference>